<dbReference type="PRINTS" id="PR00113">
    <property type="entry name" value="ALKPHPHTASE"/>
</dbReference>
<keyword evidence="2" id="KW-0862">Zinc</keyword>
<dbReference type="Pfam" id="PF00245">
    <property type="entry name" value="Alk_phosphatase"/>
    <property type="match status" value="1"/>
</dbReference>
<feature type="binding site" evidence="2">
    <location>
        <position position="327"/>
    </location>
    <ligand>
        <name>Zn(2+)</name>
        <dbReference type="ChEBI" id="CHEBI:29105"/>
        <label>2</label>
    </ligand>
</feature>
<keyword evidence="1" id="KW-0597">Phosphoprotein</keyword>
<comment type="cofactor">
    <cofactor evidence="2">
        <name>Mg(2+)</name>
        <dbReference type="ChEBI" id="CHEBI:18420"/>
    </cofactor>
    <text evidence="2">Binds 1 Mg(2+) ion.</text>
</comment>
<proteinExistence type="inferred from homology"/>
<evidence type="ECO:0000256" key="3">
    <source>
        <dbReference type="RuleBase" id="RU003946"/>
    </source>
</evidence>
<dbReference type="Proteomes" id="UP000622890">
    <property type="component" value="Unassembled WGS sequence"/>
</dbReference>
<dbReference type="EMBL" id="JAEPBG010000001">
    <property type="protein sequence ID" value="MBK4733987.1"/>
    <property type="molecule type" value="Genomic_DNA"/>
</dbReference>
<reference evidence="4" key="1">
    <citation type="submission" date="2021-01" db="EMBL/GenBank/DDBJ databases">
        <title>Genome sequence of strain Noviherbaspirillum sp. DKR-6.</title>
        <authorList>
            <person name="Chaudhary D.K."/>
        </authorList>
    </citation>
    <scope>NUCLEOTIDE SEQUENCE</scope>
    <source>
        <strain evidence="4">DKR-6</strain>
    </source>
</reference>
<dbReference type="PANTHER" id="PTHR11596:SF5">
    <property type="entry name" value="ALKALINE PHOSPHATASE"/>
    <property type="match status" value="1"/>
</dbReference>
<keyword evidence="5" id="KW-1185">Reference proteome</keyword>
<evidence type="ECO:0000256" key="1">
    <source>
        <dbReference type="ARBA" id="ARBA00022553"/>
    </source>
</evidence>
<accession>A0A934SR36</accession>
<dbReference type="SMART" id="SM00098">
    <property type="entry name" value="alkPPc"/>
    <property type="match status" value="1"/>
</dbReference>
<comment type="cofactor">
    <cofactor evidence="2">
        <name>Zn(2+)</name>
        <dbReference type="ChEBI" id="CHEBI:29105"/>
    </cofactor>
    <text evidence="2">Binds 2 Zn(2+) ions.</text>
</comment>
<evidence type="ECO:0000313" key="5">
    <source>
        <dbReference type="Proteomes" id="UP000622890"/>
    </source>
</evidence>
<dbReference type="GO" id="GO:0004035">
    <property type="term" value="F:alkaline phosphatase activity"/>
    <property type="evidence" value="ECO:0007669"/>
    <property type="project" value="TreeGrafter"/>
</dbReference>
<dbReference type="GO" id="GO:0046872">
    <property type="term" value="F:metal ion binding"/>
    <property type="evidence" value="ECO:0007669"/>
    <property type="project" value="UniProtKB-KW"/>
</dbReference>
<gene>
    <name evidence="4" type="ORF">JJB74_05120</name>
</gene>
<comment type="caution">
    <text evidence="4">The sequence shown here is derived from an EMBL/GenBank/DDBJ whole genome shotgun (WGS) entry which is preliminary data.</text>
</comment>
<dbReference type="AlphaFoldDB" id="A0A934SR36"/>
<keyword evidence="2" id="KW-0460">Magnesium</keyword>
<dbReference type="InterPro" id="IPR017850">
    <property type="entry name" value="Alkaline_phosphatase_core_sf"/>
</dbReference>
<dbReference type="PANTHER" id="PTHR11596">
    <property type="entry name" value="ALKALINE PHOSPHATASE"/>
    <property type="match status" value="1"/>
</dbReference>
<evidence type="ECO:0000313" key="4">
    <source>
        <dbReference type="EMBL" id="MBK4733987.1"/>
    </source>
</evidence>
<name>A0A934SR36_9BURK</name>
<sequence>MLRGVAWLAAVCLAGCAGGVARTDEVAPAKPNAAEATRLVLLVGTGLDAKTLAAARAAAGREGRTLAIDSMPARTAIAPEADRAAMFLPLMSAVPHAGAVAAMECGAGASVPPNFVARARSRGLAAGIITTARLTGAVLASTYAPACATDDENALAAMLVPGGPGYNPALGPEGLDLALGGGRLFFLPSALGGKREDGRRLLDELATRDFRIIENIAGFRALDAALPRRVFGLFAWDSVSDEADRDASAEPSLAQMTVKAMALLARNARGFFLLVESGQIGALRREGDGFRAAVEAIALDDALRGARAAAESDDPGLTHTLILLVGDDFAAALGAGADALANARGWDAVHRVIDGEMGRSDAPAAKNAR</sequence>
<dbReference type="Gene3D" id="3.40.720.10">
    <property type="entry name" value="Alkaline Phosphatase, subunit A"/>
    <property type="match status" value="1"/>
</dbReference>
<dbReference type="SUPFAM" id="SSF53649">
    <property type="entry name" value="Alkaline phosphatase-like"/>
    <property type="match status" value="1"/>
</dbReference>
<dbReference type="InterPro" id="IPR001952">
    <property type="entry name" value="Alkaline_phosphatase"/>
</dbReference>
<organism evidence="4 5">
    <name type="scientific">Noviherbaspirillum pedocola</name>
    <dbReference type="NCBI Taxonomy" id="2801341"/>
    <lineage>
        <taxon>Bacteria</taxon>
        <taxon>Pseudomonadati</taxon>
        <taxon>Pseudomonadota</taxon>
        <taxon>Betaproteobacteria</taxon>
        <taxon>Burkholderiales</taxon>
        <taxon>Oxalobacteraceae</taxon>
        <taxon>Noviherbaspirillum</taxon>
    </lineage>
</organism>
<feature type="binding site" evidence="2">
    <location>
        <position position="276"/>
    </location>
    <ligand>
        <name>Mg(2+)</name>
        <dbReference type="ChEBI" id="CHEBI:18420"/>
    </ligand>
</feature>
<protein>
    <submittedName>
        <fullName evidence="4">Alkaline phosphatase</fullName>
    </submittedName>
</protein>
<comment type="similarity">
    <text evidence="3">Belongs to the alkaline phosphatase family.</text>
</comment>
<keyword evidence="2" id="KW-0479">Metal-binding</keyword>
<evidence type="ECO:0000256" key="2">
    <source>
        <dbReference type="PIRSR" id="PIRSR601952-2"/>
    </source>
</evidence>
<dbReference type="RefSeq" id="WP_200590689.1">
    <property type="nucleotide sequence ID" value="NZ_JAEPBG010000001.1"/>
</dbReference>